<evidence type="ECO:0008006" key="5">
    <source>
        <dbReference type="Google" id="ProtNLM"/>
    </source>
</evidence>
<dbReference type="AlphaFoldDB" id="A0A9X4KSG7"/>
<reference evidence="3" key="1">
    <citation type="submission" date="2022-10" db="EMBL/GenBank/DDBJ databases">
        <title>Comparative genomic analysis of Cohnella hashimotonis sp. nov., isolated from the International Space Station.</title>
        <authorList>
            <person name="Simpson A."/>
            <person name="Venkateswaran K."/>
        </authorList>
    </citation>
    <scope>NUCLEOTIDE SEQUENCE</scope>
    <source>
        <strain evidence="3">DSM 28161</strain>
    </source>
</reference>
<dbReference type="Proteomes" id="UP001153404">
    <property type="component" value="Unassembled WGS sequence"/>
</dbReference>
<dbReference type="EMBL" id="JAPDIA010000003">
    <property type="protein sequence ID" value="MDG0810349.1"/>
    <property type="molecule type" value="Genomic_DNA"/>
</dbReference>
<accession>A0A9X4KSG7</accession>
<evidence type="ECO:0000313" key="4">
    <source>
        <dbReference type="Proteomes" id="UP001153404"/>
    </source>
</evidence>
<sequence>MVLTRTKVVGIALAGIIALGGTTAFAATNYSLTEVKGVNLEEIAANSPMVDAKDLKVTGEIPQTGKDQLAGKTTDPAEKGQSSISLTKVKGVNLEEIAADSPMVDVKVKVAGEIPQTVKDQLASKTTSAR</sequence>
<evidence type="ECO:0000313" key="3">
    <source>
        <dbReference type="EMBL" id="MDG0810349.1"/>
    </source>
</evidence>
<feature type="signal peptide" evidence="2">
    <location>
        <begin position="1"/>
        <end position="26"/>
    </location>
</feature>
<dbReference type="RefSeq" id="WP_277532126.1">
    <property type="nucleotide sequence ID" value="NZ_JAPDIA010000003.1"/>
</dbReference>
<proteinExistence type="predicted"/>
<name>A0A9X4KSG7_9BACL</name>
<protein>
    <recommendedName>
        <fullName evidence="5">Secreted protein</fullName>
    </recommendedName>
</protein>
<keyword evidence="2" id="KW-0732">Signal</keyword>
<comment type="caution">
    <text evidence="3">The sequence shown here is derived from an EMBL/GenBank/DDBJ whole genome shotgun (WGS) entry which is preliminary data.</text>
</comment>
<gene>
    <name evidence="3" type="ORF">OMP40_14085</name>
</gene>
<feature type="chain" id="PRO_5040877694" description="Secreted protein" evidence="2">
    <location>
        <begin position="27"/>
        <end position="130"/>
    </location>
</feature>
<evidence type="ECO:0000256" key="1">
    <source>
        <dbReference type="SAM" id="MobiDB-lite"/>
    </source>
</evidence>
<organism evidence="3 4">
    <name type="scientific">Cohnella rhizosphaerae</name>
    <dbReference type="NCBI Taxonomy" id="1457232"/>
    <lineage>
        <taxon>Bacteria</taxon>
        <taxon>Bacillati</taxon>
        <taxon>Bacillota</taxon>
        <taxon>Bacilli</taxon>
        <taxon>Bacillales</taxon>
        <taxon>Paenibacillaceae</taxon>
        <taxon>Cohnella</taxon>
    </lineage>
</organism>
<keyword evidence="4" id="KW-1185">Reference proteome</keyword>
<feature type="region of interest" description="Disordered" evidence="1">
    <location>
        <begin position="61"/>
        <end position="84"/>
    </location>
</feature>
<evidence type="ECO:0000256" key="2">
    <source>
        <dbReference type="SAM" id="SignalP"/>
    </source>
</evidence>